<evidence type="ECO:0000313" key="2">
    <source>
        <dbReference type="Proteomes" id="UP000262802"/>
    </source>
</evidence>
<dbReference type="OrthoDB" id="954262at2"/>
<sequence length="243" mass="25588">MSDAQSAFRPQPEVPPRRTFLRQAGAFTAASLLLAACGDDDDPEPTPAPTSFELPTGDAGLVSYLFLLERFSADFYQRVLATPAPDLSAADLAVLRDIYRHELMHRDLLASVIKENSLVSDLGVSSLVAFEFNYGTFALTSRQGVLAAARTIEDLGAAALCGAVQLFSSAVYIQLVTRLTATESRHSAAVRDLLQPGSFAAAEVVPNTGADAGFGLALAPAAVLTELSKYTALPITGNGLPTT</sequence>
<dbReference type="InterPro" id="IPR006311">
    <property type="entry name" value="TAT_signal"/>
</dbReference>
<accession>A0A3B7R3I9</accession>
<organism evidence="1 2">
    <name type="scientific">Hymenobacter oligotrophus</name>
    <dbReference type="NCBI Taxonomy" id="2319843"/>
    <lineage>
        <taxon>Bacteria</taxon>
        <taxon>Pseudomonadati</taxon>
        <taxon>Bacteroidota</taxon>
        <taxon>Cytophagia</taxon>
        <taxon>Cytophagales</taxon>
        <taxon>Hymenobacteraceae</taxon>
        <taxon>Hymenobacter</taxon>
    </lineage>
</organism>
<gene>
    <name evidence="1" type="ORF">D3Y59_16835</name>
</gene>
<name>A0A3B7R3I9_9BACT</name>
<dbReference type="Proteomes" id="UP000262802">
    <property type="component" value="Chromosome"/>
</dbReference>
<dbReference type="PROSITE" id="PS51318">
    <property type="entry name" value="TAT"/>
    <property type="match status" value="1"/>
</dbReference>
<keyword evidence="2" id="KW-1185">Reference proteome</keyword>
<dbReference type="KEGG" id="hyh:D3Y59_16835"/>
<reference evidence="1 2" key="1">
    <citation type="submission" date="2018-09" db="EMBL/GenBank/DDBJ databases">
        <title>Hymenobacter medium sp. nov., isolated from R2A medium.</title>
        <authorList>
            <person name="Yingchao G."/>
        </authorList>
    </citation>
    <scope>NUCLEOTIDE SEQUENCE [LARGE SCALE GENOMIC DNA]</scope>
    <source>
        <strain evidence="2">sh-6</strain>
    </source>
</reference>
<dbReference type="InterPro" id="IPR009078">
    <property type="entry name" value="Ferritin-like_SF"/>
</dbReference>
<evidence type="ECO:0000313" key="1">
    <source>
        <dbReference type="EMBL" id="AYA38565.1"/>
    </source>
</evidence>
<protein>
    <submittedName>
        <fullName evidence="1">Ferritin-like domain-containing protein</fullName>
    </submittedName>
</protein>
<dbReference type="SUPFAM" id="SSF47240">
    <property type="entry name" value="Ferritin-like"/>
    <property type="match status" value="1"/>
</dbReference>
<proteinExistence type="predicted"/>
<dbReference type="RefSeq" id="WP_119446097.1">
    <property type="nucleotide sequence ID" value="NZ_CP032317.1"/>
</dbReference>
<dbReference type="EMBL" id="CP032317">
    <property type="protein sequence ID" value="AYA38565.1"/>
    <property type="molecule type" value="Genomic_DNA"/>
</dbReference>
<dbReference type="AlphaFoldDB" id="A0A3B7R3I9"/>
<dbReference type="Pfam" id="PF13668">
    <property type="entry name" value="Ferritin_2"/>
    <property type="match status" value="1"/>
</dbReference>